<evidence type="ECO:0008006" key="3">
    <source>
        <dbReference type="Google" id="ProtNLM"/>
    </source>
</evidence>
<sequence>MRNDRLALCNCTLACRTWLLVARPYLFRCLSFDTSLRRVPAIQRIRNNPDIAPLVRVLELKHGADFNALDLPVATAAFSRDPPQRSEFSKVTTLRLTREFAFTKYTASLLSILFPLVDTLNLERCVARSLESFTTILCAFPNLRTVDLNDVEWLHLPTGDIEPEEDIPFSMLPEPRLASSHIDSLSVGFDALCPTIAQWFASSTAYRSPRVLKGPLGLNANALRTLVQVCGEHAEHLHLSIADAYHPERALLEAAQLDLSSCLSLRSLCLNFEPFPRSRSRSRPPPRRRPTGRNPSRVFALLSTIRSRHLEEVRFLITSQTLREMEWDELDRKLSSEEYLGAVRRVALEVYSALVDDFDFVRERLPLFSMRGVLEFSAM</sequence>
<dbReference type="Proteomes" id="UP001215151">
    <property type="component" value="Unassembled WGS sequence"/>
</dbReference>
<proteinExistence type="predicted"/>
<accession>A0AAD7U247</accession>
<evidence type="ECO:0000313" key="2">
    <source>
        <dbReference type="Proteomes" id="UP001215151"/>
    </source>
</evidence>
<organism evidence="1 2">
    <name type="scientific">Trametes cubensis</name>
    <dbReference type="NCBI Taxonomy" id="1111947"/>
    <lineage>
        <taxon>Eukaryota</taxon>
        <taxon>Fungi</taxon>
        <taxon>Dikarya</taxon>
        <taxon>Basidiomycota</taxon>
        <taxon>Agaricomycotina</taxon>
        <taxon>Agaricomycetes</taxon>
        <taxon>Polyporales</taxon>
        <taxon>Polyporaceae</taxon>
        <taxon>Trametes</taxon>
    </lineage>
</organism>
<gene>
    <name evidence="1" type="ORF">ONZ51_g1431</name>
</gene>
<dbReference type="AlphaFoldDB" id="A0AAD7U247"/>
<evidence type="ECO:0000313" key="1">
    <source>
        <dbReference type="EMBL" id="KAJ8495937.1"/>
    </source>
</evidence>
<comment type="caution">
    <text evidence="1">The sequence shown here is derived from an EMBL/GenBank/DDBJ whole genome shotgun (WGS) entry which is preliminary data.</text>
</comment>
<reference evidence="1" key="1">
    <citation type="submission" date="2022-11" db="EMBL/GenBank/DDBJ databases">
        <title>Genome Sequence of Cubamyces cubensis.</title>
        <authorList>
            <person name="Buettner E."/>
        </authorList>
    </citation>
    <scope>NUCLEOTIDE SEQUENCE</scope>
    <source>
        <strain evidence="1">MPL-01</strain>
    </source>
</reference>
<protein>
    <recommendedName>
        <fullName evidence="3">F-box domain-containing protein</fullName>
    </recommendedName>
</protein>
<dbReference type="EMBL" id="JAPEVG010000019">
    <property type="protein sequence ID" value="KAJ8495937.1"/>
    <property type="molecule type" value="Genomic_DNA"/>
</dbReference>
<keyword evidence="2" id="KW-1185">Reference proteome</keyword>
<name>A0AAD7U247_9APHY</name>